<gene>
    <name evidence="14" type="primary">LOC113079674</name>
</gene>
<dbReference type="GO" id="GO:0042288">
    <property type="term" value="F:MHC class I protein binding"/>
    <property type="evidence" value="ECO:0007669"/>
    <property type="project" value="InterPro"/>
</dbReference>
<dbReference type="Proteomes" id="UP000515129">
    <property type="component" value="Unplaced"/>
</dbReference>
<keyword evidence="10" id="KW-0393">Immunoglobulin domain</keyword>
<dbReference type="GO" id="GO:0015026">
    <property type="term" value="F:coreceptor activity"/>
    <property type="evidence" value="ECO:0007669"/>
    <property type="project" value="InterPro"/>
</dbReference>
<dbReference type="PANTHER" id="PTHR11292:SF7">
    <property type="entry name" value="T-CELL SURFACE GLYCOPROTEIN CD8 BETA CHAIN-RELATED"/>
    <property type="match status" value="1"/>
</dbReference>
<name>A0A6P6NHU7_CARAU</name>
<feature type="transmembrane region" description="Helical" evidence="11">
    <location>
        <begin position="166"/>
        <end position="189"/>
    </location>
</feature>
<keyword evidence="7 11" id="KW-0472">Membrane</keyword>
<dbReference type="PANTHER" id="PTHR11292">
    <property type="entry name" value="T-CELL SURFACE GLYCOPROTEIN CD8 BETA CHAIN"/>
    <property type="match status" value="1"/>
</dbReference>
<proteinExistence type="predicted"/>
<sequence>MTLSCMCFCLFVWMAVSLLPTFQATSSVLYAKINGSENLLCECPDHSCQEVFWYRYLERTKSLQFLVYVNSAGRELHGDPLIVNRFKGSVSSGQKVVYTLRITGLQEDEIGLYSCMFKIKNIMPVGYYIMPGVKPPTVQPPTVKTTKPVKICHCKPSNSPKGCEQFVLWPGIGALLLLAITLAGTLYYFSRECTHSHTELTHVFVTYWYITVVNENASKLSPCDMFTLACTVSDVQKSIVRVSEVLHHSANS</sequence>
<keyword evidence="2 11" id="KW-0812">Transmembrane</keyword>
<evidence type="ECO:0000256" key="10">
    <source>
        <dbReference type="ARBA" id="ARBA00023319"/>
    </source>
</evidence>
<dbReference type="KEGG" id="caua:113079674"/>
<evidence type="ECO:0000256" key="3">
    <source>
        <dbReference type="ARBA" id="ARBA00022729"/>
    </source>
</evidence>
<comment type="subcellular location">
    <subcellularLocation>
        <location evidence="1">Membrane</location>
        <topology evidence="1">Single-pass type I membrane protein</topology>
    </subcellularLocation>
</comment>
<keyword evidence="3 12" id="KW-0732">Signal</keyword>
<keyword evidence="4" id="KW-0391">Immunity</keyword>
<keyword evidence="9" id="KW-0325">Glycoprotein</keyword>
<reference evidence="14" key="1">
    <citation type="submission" date="2025-08" db="UniProtKB">
        <authorList>
            <consortium name="RefSeq"/>
        </authorList>
    </citation>
    <scope>IDENTIFICATION</scope>
    <source>
        <strain evidence="14">Wakin</strain>
        <tissue evidence="14">Muscle</tissue>
    </source>
</reference>
<dbReference type="GeneID" id="113079674"/>
<evidence type="ECO:0000313" key="14">
    <source>
        <dbReference type="RefSeq" id="XP_026107711.1"/>
    </source>
</evidence>
<dbReference type="Gene3D" id="2.60.40.10">
    <property type="entry name" value="Immunoglobulins"/>
    <property type="match status" value="1"/>
</dbReference>
<dbReference type="GO" id="GO:0002250">
    <property type="term" value="P:adaptive immune response"/>
    <property type="evidence" value="ECO:0007669"/>
    <property type="project" value="UniProtKB-KW"/>
</dbReference>
<dbReference type="RefSeq" id="XP_026107711.1">
    <property type="nucleotide sequence ID" value="XM_026251926.1"/>
</dbReference>
<protein>
    <submittedName>
        <fullName evidence="14">Uncharacterized protein LOC113079674 isoform X1</fullName>
    </submittedName>
</protein>
<keyword evidence="6" id="KW-1064">Adaptive immunity</keyword>
<dbReference type="SUPFAM" id="SSF48726">
    <property type="entry name" value="Immunoglobulin"/>
    <property type="match status" value="1"/>
</dbReference>
<evidence type="ECO:0000256" key="12">
    <source>
        <dbReference type="SAM" id="SignalP"/>
    </source>
</evidence>
<dbReference type="OrthoDB" id="9394844at2759"/>
<evidence type="ECO:0000256" key="5">
    <source>
        <dbReference type="ARBA" id="ARBA00022989"/>
    </source>
</evidence>
<dbReference type="InterPro" id="IPR042414">
    <property type="entry name" value="CD8B"/>
</dbReference>
<evidence type="ECO:0000256" key="11">
    <source>
        <dbReference type="SAM" id="Phobius"/>
    </source>
</evidence>
<evidence type="ECO:0000256" key="8">
    <source>
        <dbReference type="ARBA" id="ARBA00023157"/>
    </source>
</evidence>
<evidence type="ECO:0000256" key="7">
    <source>
        <dbReference type="ARBA" id="ARBA00023136"/>
    </source>
</evidence>
<evidence type="ECO:0000256" key="2">
    <source>
        <dbReference type="ARBA" id="ARBA00022692"/>
    </source>
</evidence>
<evidence type="ECO:0000313" key="13">
    <source>
        <dbReference type="Proteomes" id="UP000515129"/>
    </source>
</evidence>
<dbReference type="GO" id="GO:0009986">
    <property type="term" value="C:cell surface"/>
    <property type="evidence" value="ECO:0007669"/>
    <property type="project" value="TreeGrafter"/>
</dbReference>
<evidence type="ECO:0000256" key="4">
    <source>
        <dbReference type="ARBA" id="ARBA00022859"/>
    </source>
</evidence>
<evidence type="ECO:0000256" key="6">
    <source>
        <dbReference type="ARBA" id="ARBA00023130"/>
    </source>
</evidence>
<keyword evidence="8" id="KW-1015">Disulfide bond</keyword>
<evidence type="ECO:0000256" key="9">
    <source>
        <dbReference type="ARBA" id="ARBA00023180"/>
    </source>
</evidence>
<dbReference type="InterPro" id="IPR013783">
    <property type="entry name" value="Ig-like_fold"/>
</dbReference>
<dbReference type="InterPro" id="IPR036179">
    <property type="entry name" value="Ig-like_dom_sf"/>
</dbReference>
<dbReference type="GO" id="GO:0050776">
    <property type="term" value="P:regulation of immune response"/>
    <property type="evidence" value="ECO:0007669"/>
    <property type="project" value="InterPro"/>
</dbReference>
<feature type="signal peptide" evidence="12">
    <location>
        <begin position="1"/>
        <end position="24"/>
    </location>
</feature>
<dbReference type="AlphaFoldDB" id="A0A6P6NHU7"/>
<feature type="chain" id="PRO_5027975767" evidence="12">
    <location>
        <begin position="25"/>
        <end position="252"/>
    </location>
</feature>
<organism evidence="13 14">
    <name type="scientific">Carassius auratus</name>
    <name type="common">Goldfish</name>
    <dbReference type="NCBI Taxonomy" id="7957"/>
    <lineage>
        <taxon>Eukaryota</taxon>
        <taxon>Metazoa</taxon>
        <taxon>Chordata</taxon>
        <taxon>Craniata</taxon>
        <taxon>Vertebrata</taxon>
        <taxon>Euteleostomi</taxon>
        <taxon>Actinopterygii</taxon>
        <taxon>Neopterygii</taxon>
        <taxon>Teleostei</taxon>
        <taxon>Ostariophysi</taxon>
        <taxon>Cypriniformes</taxon>
        <taxon>Cyprinidae</taxon>
        <taxon>Cyprininae</taxon>
        <taxon>Carassius</taxon>
    </lineage>
</organism>
<keyword evidence="5 11" id="KW-1133">Transmembrane helix</keyword>
<dbReference type="GO" id="GO:0016020">
    <property type="term" value="C:membrane"/>
    <property type="evidence" value="ECO:0007669"/>
    <property type="project" value="UniProtKB-SubCell"/>
</dbReference>
<evidence type="ECO:0000256" key="1">
    <source>
        <dbReference type="ARBA" id="ARBA00004479"/>
    </source>
</evidence>
<accession>A0A6P6NHU7</accession>
<keyword evidence="13" id="KW-1185">Reference proteome</keyword>